<organism evidence="3 5">
    <name type="scientific">Mycolicibacter heraklionensis</name>
    <dbReference type="NCBI Taxonomy" id="512402"/>
    <lineage>
        <taxon>Bacteria</taxon>
        <taxon>Bacillati</taxon>
        <taxon>Actinomycetota</taxon>
        <taxon>Actinomycetes</taxon>
        <taxon>Mycobacteriales</taxon>
        <taxon>Mycobacteriaceae</taxon>
        <taxon>Mycolicibacter</taxon>
    </lineage>
</organism>
<dbReference type="OrthoDB" id="4621591at2"/>
<gene>
    <name evidence="2" type="ORF">ABW16_14020</name>
    <name evidence="3" type="ORF">K3U94_21780</name>
</gene>
<name>A0A9X7WFY2_9MYCO</name>
<dbReference type="KEGG" id="mher:K3U94_21780"/>
<proteinExistence type="predicted"/>
<evidence type="ECO:0000313" key="4">
    <source>
        <dbReference type="Proteomes" id="UP000036464"/>
    </source>
</evidence>
<dbReference type="Proteomes" id="UP000825008">
    <property type="component" value="Chromosome"/>
</dbReference>
<dbReference type="AlphaFoldDB" id="A0A9X7WFY2"/>
<reference evidence="3" key="2">
    <citation type="submission" date="2021-08" db="EMBL/GenBank/DDBJ databases">
        <title>Whole genome sequencing of non-tuberculosis mycobacteria type-strains.</title>
        <authorList>
            <person name="Igarashi Y."/>
            <person name="Osugi A."/>
            <person name="Mitarai S."/>
        </authorList>
    </citation>
    <scope>NUCLEOTIDE SEQUENCE</scope>
    <source>
        <strain evidence="3">JCM 30995</strain>
    </source>
</reference>
<keyword evidence="4" id="KW-1185">Reference proteome</keyword>
<reference evidence="2 4" key="1">
    <citation type="submission" date="2015-05" db="EMBL/GenBank/DDBJ databases">
        <title>Genome sequence of Mycobacterium heraklionense Davo strain.</title>
        <authorList>
            <person name="Greninger A.L."/>
            <person name="Cunningham G."/>
            <person name="Miller S."/>
        </authorList>
    </citation>
    <scope>NUCLEOTIDE SEQUENCE [LARGE SCALE GENOMIC DNA]</scope>
    <source>
        <strain evidence="2 4">Davo</strain>
    </source>
</reference>
<dbReference type="Proteomes" id="UP000036464">
    <property type="component" value="Unassembled WGS sequence"/>
</dbReference>
<feature type="signal peptide" evidence="1">
    <location>
        <begin position="1"/>
        <end position="28"/>
    </location>
</feature>
<evidence type="ECO:0000313" key="3">
    <source>
        <dbReference type="EMBL" id="QZA07523.1"/>
    </source>
</evidence>
<dbReference type="RefSeq" id="WP_131721500.1">
    <property type="nucleotide sequence ID" value="NZ_CP080997.1"/>
</dbReference>
<accession>A0A9X7WFY2</accession>
<dbReference type="EMBL" id="LDPO01000011">
    <property type="protein sequence ID" value="KLO28059.1"/>
    <property type="molecule type" value="Genomic_DNA"/>
</dbReference>
<feature type="chain" id="PRO_5040839603" description="Secreted protein" evidence="1">
    <location>
        <begin position="29"/>
        <end position="283"/>
    </location>
</feature>
<dbReference type="EMBL" id="CP080997">
    <property type="protein sequence ID" value="QZA07523.1"/>
    <property type="molecule type" value="Genomic_DNA"/>
</dbReference>
<evidence type="ECO:0000313" key="5">
    <source>
        <dbReference type="Proteomes" id="UP000825008"/>
    </source>
</evidence>
<evidence type="ECO:0000313" key="2">
    <source>
        <dbReference type="EMBL" id="KLO28059.1"/>
    </source>
</evidence>
<protein>
    <recommendedName>
        <fullName evidence="6">Secreted protein</fullName>
    </recommendedName>
</protein>
<evidence type="ECO:0008006" key="6">
    <source>
        <dbReference type="Google" id="ProtNLM"/>
    </source>
</evidence>
<keyword evidence="1" id="KW-0732">Signal</keyword>
<sequence length="283" mass="28601">MRKRTLTLIAMVGAAAWLIGIAPPTARADALPNGYDVTCTQNGNDVICNISGCPRVKDDEAGDAVHLLTNGQGQQELKKDCNGTAIGTIAGFGASPFTLGVQGCRKHPVGSDDCGPWSDYKYTPPAKAAAPAAEPVLCTAGPDAGKKLPPGSTCSSAPAAQAQAAPVQCPAGSVEPTVPAGGVCSPPDHDVAMTITQSGLNATVDITNNSSLPADCTYTATKTAGLGPQTVTRTIAVGPKSTGAITDMLWPPPLTTYDAVAICTITYLGSPWPVGKASQTVTG</sequence>
<evidence type="ECO:0000256" key="1">
    <source>
        <dbReference type="SAM" id="SignalP"/>
    </source>
</evidence>